<dbReference type="AlphaFoldDB" id="A0AAD3NVE4"/>
<dbReference type="Proteomes" id="UP001234787">
    <property type="component" value="Unassembled WGS sequence"/>
</dbReference>
<organism evidence="1 2">
    <name type="scientific">Cryptomeria japonica</name>
    <name type="common">Japanese cedar</name>
    <name type="synonym">Cupressus japonica</name>
    <dbReference type="NCBI Taxonomy" id="3369"/>
    <lineage>
        <taxon>Eukaryota</taxon>
        <taxon>Viridiplantae</taxon>
        <taxon>Streptophyta</taxon>
        <taxon>Embryophyta</taxon>
        <taxon>Tracheophyta</taxon>
        <taxon>Spermatophyta</taxon>
        <taxon>Pinopsida</taxon>
        <taxon>Pinidae</taxon>
        <taxon>Conifers II</taxon>
        <taxon>Cupressales</taxon>
        <taxon>Cupressaceae</taxon>
        <taxon>Cryptomeria</taxon>
    </lineage>
</organism>
<feature type="non-terminal residue" evidence="1">
    <location>
        <position position="1"/>
    </location>
</feature>
<dbReference type="EMBL" id="BSEH01001497">
    <property type="protein sequence ID" value="GLJ59790.1"/>
    <property type="molecule type" value="Genomic_DNA"/>
</dbReference>
<evidence type="ECO:0000313" key="2">
    <source>
        <dbReference type="Proteomes" id="UP001234787"/>
    </source>
</evidence>
<gene>
    <name evidence="1" type="ORF">SUGI_1523430</name>
</gene>
<accession>A0AAD3NVE4</accession>
<sequence>FTVTKLKCCRLFTSSSTGPGIQKYQ</sequence>
<keyword evidence="2" id="KW-1185">Reference proteome</keyword>
<protein>
    <submittedName>
        <fullName evidence="1">Uncharacterized protein</fullName>
    </submittedName>
</protein>
<name>A0AAD3NVE4_CRYJA</name>
<comment type="caution">
    <text evidence="1">The sequence shown here is derived from an EMBL/GenBank/DDBJ whole genome shotgun (WGS) entry which is preliminary data.</text>
</comment>
<reference evidence="1" key="1">
    <citation type="submission" date="2022-12" db="EMBL/GenBank/DDBJ databases">
        <title>Chromosome-Level Genome Assembly of Japanese Cedar (Cryptomeriajaponica D. Don).</title>
        <authorList>
            <person name="Fujino T."/>
            <person name="Yamaguchi K."/>
            <person name="Yokoyama T."/>
            <person name="Hamanaka T."/>
            <person name="Harazono Y."/>
            <person name="Kamada H."/>
            <person name="Kobayashi W."/>
            <person name="Ujino-Ihara T."/>
            <person name="Uchiyama K."/>
            <person name="Matsumoto A."/>
            <person name="Izuno A."/>
            <person name="Tsumura Y."/>
            <person name="Toyoda A."/>
            <person name="Shigenobu S."/>
            <person name="Moriguchi Y."/>
            <person name="Ueno S."/>
            <person name="Kasahara M."/>
        </authorList>
    </citation>
    <scope>NUCLEOTIDE SEQUENCE</scope>
</reference>
<evidence type="ECO:0000313" key="1">
    <source>
        <dbReference type="EMBL" id="GLJ59790.1"/>
    </source>
</evidence>
<proteinExistence type="predicted"/>